<dbReference type="SUPFAM" id="SSF48452">
    <property type="entry name" value="TPR-like"/>
    <property type="match status" value="1"/>
</dbReference>
<feature type="repeat" description="TPR" evidence="3">
    <location>
        <begin position="256"/>
        <end position="289"/>
    </location>
</feature>
<dbReference type="PANTHER" id="PTHR12558">
    <property type="entry name" value="CELL DIVISION CYCLE 16,23,27"/>
    <property type="match status" value="1"/>
</dbReference>
<sequence length="559" mass="63136">MQSFNRATTLSPGDPHGWLWKGTALQIQGNNTDALSSYDKALAINPAQTDVWVRKAIISGTLGRFEESLDCLDKALSINPNHPIAFLYKGIGYLNLDNLKDAVESFGKAVSIKPDLSEAWCYLGNVYTKTFQFAEALDAINTALSVNPGYVEALVQKGIILKKLHKYDDAMDVLESAKKAIPDNAIIHDELGLVFALQGKHQSAIDSFTKAIKLDPQNIEAYFNLVTQVKDSDASNYIPKLELLLNDDSLLPANESRIHFSLGHAYHNLPDFDRSFAHFEKANEIRSAEIPYDGTIFRDKVPRLITKFNSEILNRCTHTGHNKEPSIFIIGLPRSGKTILEDILGQHSEIIATGESGIFNVALRDIFSQEIDLTDLEVFSTIDCTLFKEVGEAYSKRNRALFGEKRILSTNPGVVELLIGIIHLCLPNAKFIHSVRNIEDNCFEIYRKYFQGKQQNYSYKFSDILEKYDLHHKLLAHWKTLFPDMFYTVDFEMLVHNPKSEVTKVLENCGLTYESSCEAYIADALANNRFPTPENAIDTWMQYVNYLKPFFTTPPDNLL</sequence>
<dbReference type="OrthoDB" id="9766687at2"/>
<gene>
    <name evidence="4" type="ORF">BOW52_04360</name>
</gene>
<feature type="repeat" description="TPR" evidence="3">
    <location>
        <begin position="83"/>
        <end position="116"/>
    </location>
</feature>
<dbReference type="Pfam" id="PF13414">
    <property type="entry name" value="TPR_11"/>
    <property type="match status" value="1"/>
</dbReference>
<dbReference type="Proteomes" id="UP000190198">
    <property type="component" value="Unassembled WGS sequence"/>
</dbReference>
<keyword evidence="2 3" id="KW-0802">TPR repeat</keyword>
<dbReference type="PROSITE" id="PS50293">
    <property type="entry name" value="TPR_REGION"/>
    <property type="match status" value="1"/>
</dbReference>
<feature type="repeat" description="TPR" evidence="3">
    <location>
        <begin position="15"/>
        <end position="48"/>
    </location>
</feature>
<reference evidence="4 5" key="1">
    <citation type="submission" date="2016-11" db="EMBL/GenBank/DDBJ databases">
        <title>Mixed transmission modes and dynamic genome evolution in an obligate animal-bacterial symbiosis.</title>
        <authorList>
            <person name="Russell S.L."/>
            <person name="Corbett-Detig R.B."/>
            <person name="Cavanaugh C.M."/>
        </authorList>
    </citation>
    <scope>NUCLEOTIDE SEQUENCE [LARGE SCALE GENOMIC DNA]</scope>
    <source>
        <strain evidence="4">Sp-SM6</strain>
    </source>
</reference>
<dbReference type="EMBL" id="MPRK01000056">
    <property type="protein sequence ID" value="OOZ41699.1"/>
    <property type="molecule type" value="Genomic_DNA"/>
</dbReference>
<evidence type="ECO:0000256" key="1">
    <source>
        <dbReference type="ARBA" id="ARBA00022737"/>
    </source>
</evidence>
<dbReference type="Gene3D" id="1.25.40.10">
    <property type="entry name" value="Tetratricopeptide repeat domain"/>
    <property type="match status" value="2"/>
</dbReference>
<feature type="repeat" description="TPR" evidence="3">
    <location>
        <begin position="185"/>
        <end position="218"/>
    </location>
</feature>
<feature type="repeat" description="TPR" evidence="3">
    <location>
        <begin position="117"/>
        <end position="150"/>
    </location>
</feature>
<keyword evidence="5" id="KW-1185">Reference proteome</keyword>
<dbReference type="Pfam" id="PF13181">
    <property type="entry name" value="TPR_8"/>
    <property type="match status" value="4"/>
</dbReference>
<evidence type="ECO:0000313" key="4">
    <source>
        <dbReference type="EMBL" id="OOZ41699.1"/>
    </source>
</evidence>
<dbReference type="Pfam" id="PF07719">
    <property type="entry name" value="TPR_2"/>
    <property type="match status" value="1"/>
</dbReference>
<protein>
    <submittedName>
        <fullName evidence="4">Uncharacterized protein</fullName>
    </submittedName>
</protein>
<keyword evidence="1" id="KW-0677">Repeat</keyword>
<dbReference type="SMART" id="SM00028">
    <property type="entry name" value="TPR"/>
    <property type="match status" value="7"/>
</dbReference>
<dbReference type="InterPro" id="IPR011990">
    <property type="entry name" value="TPR-like_helical_dom_sf"/>
</dbReference>
<dbReference type="AlphaFoldDB" id="A0A1T2L9B6"/>
<dbReference type="InterPro" id="IPR013105">
    <property type="entry name" value="TPR_2"/>
</dbReference>
<dbReference type="Gene3D" id="3.40.50.300">
    <property type="entry name" value="P-loop containing nucleotide triphosphate hydrolases"/>
    <property type="match status" value="1"/>
</dbReference>
<evidence type="ECO:0000256" key="3">
    <source>
        <dbReference type="PROSITE-ProRule" id="PRU00339"/>
    </source>
</evidence>
<accession>A0A1T2L9B6</accession>
<proteinExistence type="predicted"/>
<evidence type="ECO:0000256" key="2">
    <source>
        <dbReference type="ARBA" id="ARBA00022803"/>
    </source>
</evidence>
<feature type="repeat" description="TPR" evidence="3">
    <location>
        <begin position="49"/>
        <end position="82"/>
    </location>
</feature>
<dbReference type="SUPFAM" id="SSF52540">
    <property type="entry name" value="P-loop containing nucleoside triphosphate hydrolases"/>
    <property type="match status" value="1"/>
</dbReference>
<feature type="repeat" description="TPR" evidence="3">
    <location>
        <begin position="151"/>
        <end position="184"/>
    </location>
</feature>
<dbReference type="PANTHER" id="PTHR12558:SF13">
    <property type="entry name" value="CELL DIVISION CYCLE PROTEIN 27 HOMOLOG"/>
    <property type="match status" value="1"/>
</dbReference>
<name>A0A1T2L9B6_9GAMM</name>
<comment type="caution">
    <text evidence="4">The sequence shown here is derived from an EMBL/GenBank/DDBJ whole genome shotgun (WGS) entry which is preliminary data.</text>
</comment>
<evidence type="ECO:0000313" key="5">
    <source>
        <dbReference type="Proteomes" id="UP000190198"/>
    </source>
</evidence>
<dbReference type="PROSITE" id="PS50005">
    <property type="entry name" value="TPR"/>
    <property type="match status" value="7"/>
</dbReference>
<dbReference type="InterPro" id="IPR027417">
    <property type="entry name" value="P-loop_NTPase"/>
</dbReference>
<organism evidence="4 5">
    <name type="scientific">Solemya elarraichensis gill symbiont</name>
    <dbReference type="NCBI Taxonomy" id="1918949"/>
    <lineage>
        <taxon>Bacteria</taxon>
        <taxon>Pseudomonadati</taxon>
        <taxon>Pseudomonadota</taxon>
        <taxon>Gammaproteobacteria</taxon>
        <taxon>sulfur-oxidizing symbionts</taxon>
    </lineage>
</organism>
<dbReference type="InterPro" id="IPR019734">
    <property type="entry name" value="TPR_rpt"/>
</dbReference>
<dbReference type="Pfam" id="PF13469">
    <property type="entry name" value="Sulfotransfer_3"/>
    <property type="match status" value="1"/>
</dbReference>